<sequence length="227" mass="23092">MKKSVTVIVLTGTLALSGCASNGGLATSASGGCNTGMSSTVGALLGAAAGYAASKNNNNSVAQNNRAIALGAAAGGAIGAGICVAINARTVQTQSATQVEQAYKQQYGALPDKTSVQNYTIGLNSGSNVVRANDKVTLQSAVKVVEGQQEPLKSVKETMVLKNEAGKVLNTVTKDITQTGAYGSGAFENSFTWAFPANVSKGKYTVETELLVNGNKVAKKTQPITLV</sequence>
<evidence type="ECO:0008006" key="4">
    <source>
        <dbReference type="Google" id="ProtNLM"/>
    </source>
</evidence>
<evidence type="ECO:0000313" key="2">
    <source>
        <dbReference type="EMBL" id="NAR72743.1"/>
    </source>
</evidence>
<gene>
    <name evidence="2" type="ORF">GPS52_04400</name>
</gene>
<dbReference type="PROSITE" id="PS51257">
    <property type="entry name" value="PROKAR_LIPOPROTEIN"/>
    <property type="match status" value="1"/>
</dbReference>
<feature type="signal peptide" evidence="1">
    <location>
        <begin position="1"/>
        <end position="22"/>
    </location>
</feature>
<organism evidence="2 3">
    <name type="scientific">Acinetobacter haemolyticus</name>
    <dbReference type="NCBI Taxonomy" id="29430"/>
    <lineage>
        <taxon>Bacteria</taxon>
        <taxon>Pseudomonadati</taxon>
        <taxon>Pseudomonadota</taxon>
        <taxon>Gammaproteobacteria</taxon>
        <taxon>Moraxellales</taxon>
        <taxon>Moraxellaceae</taxon>
        <taxon>Acinetobacter</taxon>
    </lineage>
</organism>
<comment type="caution">
    <text evidence="2">The sequence shown here is derived from an EMBL/GenBank/DDBJ whole genome shotgun (WGS) entry which is preliminary data.</text>
</comment>
<protein>
    <recommendedName>
        <fullName evidence="4">Lipoprotein</fullName>
    </recommendedName>
</protein>
<dbReference type="AlphaFoldDB" id="A0AAJ2YRY6"/>
<name>A0AAJ2YRY6_ACIHA</name>
<keyword evidence="1" id="KW-0732">Signal</keyword>
<reference evidence="2 3" key="1">
    <citation type="submission" date="2019-12" db="EMBL/GenBank/DDBJ databases">
        <title>Acinetobacter haemolyticus comparative genomics.</title>
        <authorList>
            <person name="Castro-Jaimes S."/>
            <person name="Bello-Lopez E."/>
            <person name="Velazquez-Acosta C."/>
            <person name="Volkow-Fernandez P."/>
            <person name="Lozano-Zarain P."/>
            <person name="Castillo Ramirez S."/>
            <person name="Cevallos M.A."/>
        </authorList>
    </citation>
    <scope>NUCLEOTIDE SEQUENCE [LARGE SCALE GENOMIC DNA]</scope>
    <source>
        <strain evidence="2 3">AN10</strain>
    </source>
</reference>
<proteinExistence type="predicted"/>
<dbReference type="Proteomes" id="UP000451048">
    <property type="component" value="Unassembled WGS sequence"/>
</dbReference>
<dbReference type="RefSeq" id="WP_160127280.1">
    <property type="nucleotide sequence ID" value="NZ_CP031984.1"/>
</dbReference>
<evidence type="ECO:0000256" key="1">
    <source>
        <dbReference type="SAM" id="SignalP"/>
    </source>
</evidence>
<feature type="chain" id="PRO_5042532287" description="Lipoprotein" evidence="1">
    <location>
        <begin position="23"/>
        <end position="227"/>
    </location>
</feature>
<accession>A0AAJ2YRY6</accession>
<evidence type="ECO:0000313" key="3">
    <source>
        <dbReference type="Proteomes" id="UP000451048"/>
    </source>
</evidence>
<dbReference type="EMBL" id="WTTO01000008">
    <property type="protein sequence ID" value="NAR72743.1"/>
    <property type="molecule type" value="Genomic_DNA"/>
</dbReference>